<protein>
    <recommendedName>
        <fullName evidence="2">Response regulatory domain-containing protein</fullName>
    </recommendedName>
</protein>
<proteinExistence type="predicted"/>
<dbReference type="SMART" id="SM00448">
    <property type="entry name" value="REC"/>
    <property type="match status" value="1"/>
</dbReference>
<feature type="modified residue" description="4-aspartylphosphate" evidence="1">
    <location>
        <position position="61"/>
    </location>
</feature>
<dbReference type="SUPFAM" id="SSF52172">
    <property type="entry name" value="CheY-like"/>
    <property type="match status" value="1"/>
</dbReference>
<keyword evidence="4" id="KW-1185">Reference proteome</keyword>
<reference evidence="4" key="1">
    <citation type="journal article" date="2019" name="Int. J. Syst. Evol. Microbiol.">
        <title>The Global Catalogue of Microorganisms (GCM) 10K type strain sequencing project: providing services to taxonomists for standard genome sequencing and annotation.</title>
        <authorList>
            <consortium name="The Broad Institute Genomics Platform"/>
            <consortium name="The Broad Institute Genome Sequencing Center for Infectious Disease"/>
            <person name="Wu L."/>
            <person name="Ma J."/>
        </authorList>
    </citation>
    <scope>NUCLEOTIDE SEQUENCE [LARGE SCALE GENOMIC DNA]</scope>
    <source>
        <strain evidence="4">CGMCC 1.12702</strain>
    </source>
</reference>
<evidence type="ECO:0000256" key="1">
    <source>
        <dbReference type="PROSITE-ProRule" id="PRU00169"/>
    </source>
</evidence>
<evidence type="ECO:0000313" key="3">
    <source>
        <dbReference type="EMBL" id="MFD1950827.1"/>
    </source>
</evidence>
<dbReference type="Gene3D" id="3.40.50.2300">
    <property type="match status" value="1"/>
</dbReference>
<gene>
    <name evidence="3" type="ORF">ACFSGX_08610</name>
</gene>
<feature type="domain" description="Response regulatory" evidence="2">
    <location>
        <begin position="11"/>
        <end position="121"/>
    </location>
</feature>
<evidence type="ECO:0000259" key="2">
    <source>
        <dbReference type="PROSITE" id="PS50110"/>
    </source>
</evidence>
<organism evidence="3 4">
    <name type="scientific">Sphingomonas arantia</name>
    <dbReference type="NCBI Taxonomy" id="1460676"/>
    <lineage>
        <taxon>Bacteria</taxon>
        <taxon>Pseudomonadati</taxon>
        <taxon>Pseudomonadota</taxon>
        <taxon>Alphaproteobacteria</taxon>
        <taxon>Sphingomonadales</taxon>
        <taxon>Sphingomonadaceae</taxon>
        <taxon>Sphingomonas</taxon>
    </lineage>
</organism>
<dbReference type="PROSITE" id="PS50110">
    <property type="entry name" value="RESPONSE_REGULATORY"/>
    <property type="match status" value="1"/>
</dbReference>
<name>A0ABW4TZ34_9SPHN</name>
<evidence type="ECO:0000313" key="4">
    <source>
        <dbReference type="Proteomes" id="UP001597400"/>
    </source>
</evidence>
<accession>A0ABW4TZ34</accession>
<sequence length="132" mass="14372">MTPPDALAGQRILVLEDDFYLAREQKLILEQAGAVVIGPFGTAVRVDELASLGAVDSAIVDINLGRGPTFEFARWLQARGVPFVFVTGYDAATIPPDLSHIDRLEKPIRATELVQALLHLTRPAADRENDVP</sequence>
<dbReference type="InterPro" id="IPR011006">
    <property type="entry name" value="CheY-like_superfamily"/>
</dbReference>
<dbReference type="EMBL" id="JBHUGS010000002">
    <property type="protein sequence ID" value="MFD1950827.1"/>
    <property type="molecule type" value="Genomic_DNA"/>
</dbReference>
<dbReference type="Proteomes" id="UP001597400">
    <property type="component" value="Unassembled WGS sequence"/>
</dbReference>
<comment type="caution">
    <text evidence="3">The sequence shown here is derived from an EMBL/GenBank/DDBJ whole genome shotgun (WGS) entry which is preliminary data.</text>
</comment>
<dbReference type="RefSeq" id="WP_380929120.1">
    <property type="nucleotide sequence ID" value="NZ_JBHUGS010000002.1"/>
</dbReference>
<keyword evidence="1" id="KW-0597">Phosphoprotein</keyword>
<dbReference type="InterPro" id="IPR001789">
    <property type="entry name" value="Sig_transdc_resp-reg_receiver"/>
</dbReference>